<feature type="binding site" evidence="10 13">
    <location>
        <position position="44"/>
    </location>
    <ligand>
        <name>a divalent metal cation</name>
        <dbReference type="ChEBI" id="CHEBI:60240"/>
    </ligand>
</feature>
<dbReference type="GO" id="GO:0046872">
    <property type="term" value="F:metal ion binding"/>
    <property type="evidence" value="ECO:0007669"/>
    <property type="project" value="UniProtKB-UniRule"/>
</dbReference>
<dbReference type="FunFam" id="3.20.20.70:FF:000004">
    <property type="entry name" value="Ribulose-phosphate 3-epimerase"/>
    <property type="match status" value="1"/>
</dbReference>
<dbReference type="EMBL" id="JAPHEG010000004">
    <property type="protein sequence ID" value="MDF2953745.1"/>
    <property type="molecule type" value="Genomic_DNA"/>
</dbReference>
<feature type="binding site" evidence="10">
    <location>
        <begin position="184"/>
        <end position="186"/>
    </location>
    <ligand>
        <name>substrate</name>
    </ligand>
</feature>
<evidence type="ECO:0000256" key="10">
    <source>
        <dbReference type="HAMAP-Rule" id="MF_02227"/>
    </source>
</evidence>
<keyword evidence="13" id="KW-0862">Zinc</keyword>
<evidence type="ECO:0000256" key="6">
    <source>
        <dbReference type="ARBA" id="ARBA00009541"/>
    </source>
</evidence>
<evidence type="ECO:0000256" key="4">
    <source>
        <dbReference type="ARBA" id="ARBA00001947"/>
    </source>
</evidence>
<evidence type="ECO:0000256" key="7">
    <source>
        <dbReference type="ARBA" id="ARBA00013188"/>
    </source>
</evidence>
<dbReference type="PROSITE" id="PS01085">
    <property type="entry name" value="RIBUL_P_3_EPIMER_1"/>
    <property type="match status" value="1"/>
</dbReference>
<dbReference type="HAMAP" id="MF_02227">
    <property type="entry name" value="RPE"/>
    <property type="match status" value="1"/>
</dbReference>
<protein>
    <recommendedName>
        <fullName evidence="7 10">Ribulose-phosphate 3-epimerase</fullName>
        <ecNumber evidence="7 10">5.1.3.1</ecNumber>
    </recommendedName>
</protein>
<dbReference type="PANTHER" id="PTHR11749">
    <property type="entry name" value="RIBULOSE-5-PHOSPHATE-3-EPIMERASE"/>
    <property type="match status" value="1"/>
</dbReference>
<comment type="cofactor">
    <cofactor evidence="2">
        <name>Mn(2+)</name>
        <dbReference type="ChEBI" id="CHEBI:29035"/>
    </cofactor>
</comment>
<evidence type="ECO:0000256" key="14">
    <source>
        <dbReference type="PIRSR" id="PIRSR001461-3"/>
    </source>
</evidence>
<keyword evidence="8 10" id="KW-0479">Metal-binding</keyword>
<proteinExistence type="inferred from homology"/>
<dbReference type="GO" id="GO:0006098">
    <property type="term" value="P:pentose-phosphate shunt"/>
    <property type="evidence" value="ECO:0007669"/>
    <property type="project" value="UniProtKB-UniRule"/>
</dbReference>
<feature type="binding site" evidence="10 14">
    <location>
        <begin position="151"/>
        <end position="154"/>
    </location>
    <ligand>
        <name>substrate</name>
    </ligand>
</feature>
<dbReference type="GO" id="GO:0019323">
    <property type="term" value="P:pentose catabolic process"/>
    <property type="evidence" value="ECO:0007669"/>
    <property type="project" value="UniProtKB-UniRule"/>
</dbReference>
<dbReference type="InterPro" id="IPR013785">
    <property type="entry name" value="Aldolase_TIM"/>
</dbReference>
<evidence type="ECO:0000256" key="3">
    <source>
        <dbReference type="ARBA" id="ARBA00001941"/>
    </source>
</evidence>
<feature type="binding site" evidence="10 14">
    <location>
        <position position="75"/>
    </location>
    <ligand>
        <name>substrate</name>
    </ligand>
</feature>
<dbReference type="InterPro" id="IPR011060">
    <property type="entry name" value="RibuloseP-bd_barrel"/>
</dbReference>
<feature type="binding site" evidence="10 14">
    <location>
        <position position="17"/>
    </location>
    <ligand>
        <name>substrate</name>
    </ligand>
</feature>
<evidence type="ECO:0000313" key="16">
    <source>
        <dbReference type="Proteomes" id="UP001144110"/>
    </source>
</evidence>
<sequence length="226" mass="24840">MTLKQNNNSPKILIAPSLLSADFSKLAEEVIAVEKAGADILHLDIMDGLFVPNITFGPLVVSSLRPHSNLIFDAHLMIESPERYIKEFAEAGADWISIHAEATKHLHRTIWKIKELNKKAGVALNPHTPLDVIKYILEDLDFVLIMTVNPGFGGQKFIKNCLPKIRELKNMIDKKELDILIQVDGGINSETAPEVIKAGARVLVAGSAVFGKNDYAKAIEALKPST</sequence>
<dbReference type="InterPro" id="IPR026019">
    <property type="entry name" value="Ribul_P_3_epim"/>
</dbReference>
<comment type="similarity">
    <text evidence="6 10 11">Belongs to the ribulose-phosphate 3-epimerase family.</text>
</comment>
<dbReference type="Proteomes" id="UP001144110">
    <property type="component" value="Unassembled WGS sequence"/>
</dbReference>
<comment type="cofactor">
    <cofactor evidence="10 13">
        <name>a divalent metal cation</name>
        <dbReference type="ChEBI" id="CHEBI:60240"/>
    </cofactor>
    <text evidence="10 13">Binds 1 divalent metal cation per subunit.</text>
</comment>
<comment type="cofactor">
    <cofactor evidence="4">
        <name>Zn(2+)</name>
        <dbReference type="ChEBI" id="CHEBI:29105"/>
    </cofactor>
</comment>
<dbReference type="EC" id="5.1.3.1" evidence="7 10"/>
<evidence type="ECO:0000256" key="11">
    <source>
        <dbReference type="PIRNR" id="PIRNR001461"/>
    </source>
</evidence>
<comment type="cofactor">
    <cofactor evidence="5">
        <name>Fe(2+)</name>
        <dbReference type="ChEBI" id="CHEBI:29033"/>
    </cofactor>
</comment>
<dbReference type="NCBIfam" id="NF004076">
    <property type="entry name" value="PRK05581.1-4"/>
    <property type="match status" value="1"/>
</dbReference>
<keyword evidence="9 10" id="KW-0413">Isomerase</keyword>
<dbReference type="SUPFAM" id="SSF51366">
    <property type="entry name" value="Ribulose-phoshate binding barrel"/>
    <property type="match status" value="1"/>
</dbReference>
<evidence type="ECO:0000313" key="15">
    <source>
        <dbReference type="EMBL" id="MDF2953745.1"/>
    </source>
</evidence>
<comment type="function">
    <text evidence="10">Catalyzes the reversible epimerization of D-ribulose 5-phosphate to D-xylulose 5-phosphate.</text>
</comment>
<feature type="active site" description="Proton acceptor" evidence="10 12">
    <location>
        <position position="44"/>
    </location>
</feature>
<feature type="active site" description="Proton donor" evidence="10 12">
    <location>
        <position position="184"/>
    </location>
</feature>
<comment type="pathway">
    <text evidence="10">Carbohydrate degradation.</text>
</comment>
<feature type="binding site" evidence="10 13">
    <location>
        <position position="184"/>
    </location>
    <ligand>
        <name>a divalent metal cation</name>
        <dbReference type="ChEBI" id="CHEBI:60240"/>
    </ligand>
</feature>
<dbReference type="GO" id="GO:0005737">
    <property type="term" value="C:cytoplasm"/>
    <property type="evidence" value="ECO:0007669"/>
    <property type="project" value="UniProtKB-ARBA"/>
</dbReference>
<evidence type="ECO:0000256" key="8">
    <source>
        <dbReference type="ARBA" id="ARBA00022723"/>
    </source>
</evidence>
<dbReference type="PROSITE" id="PS01086">
    <property type="entry name" value="RIBUL_P_3_EPIMER_2"/>
    <property type="match status" value="1"/>
</dbReference>
<evidence type="ECO:0000256" key="1">
    <source>
        <dbReference type="ARBA" id="ARBA00001782"/>
    </source>
</evidence>
<comment type="cofactor">
    <cofactor evidence="3">
        <name>Co(2+)</name>
        <dbReference type="ChEBI" id="CHEBI:48828"/>
    </cofactor>
</comment>
<keyword evidence="13" id="KW-0170">Cobalt</keyword>
<feature type="binding site" evidence="10 13">
    <location>
        <position position="75"/>
    </location>
    <ligand>
        <name>a divalent metal cation</name>
        <dbReference type="ChEBI" id="CHEBI:60240"/>
    </ligand>
</feature>
<accession>A0AAE3P4N9</accession>
<evidence type="ECO:0000256" key="12">
    <source>
        <dbReference type="PIRSR" id="PIRSR001461-1"/>
    </source>
</evidence>
<dbReference type="NCBIfam" id="TIGR01163">
    <property type="entry name" value="rpe"/>
    <property type="match status" value="1"/>
</dbReference>
<dbReference type="InterPro" id="IPR000056">
    <property type="entry name" value="Ribul_P_3_epim-like"/>
</dbReference>
<dbReference type="AlphaFoldDB" id="A0AAE3P4N9"/>
<evidence type="ECO:0000256" key="5">
    <source>
        <dbReference type="ARBA" id="ARBA00001954"/>
    </source>
</evidence>
<comment type="caution">
    <text evidence="15">The sequence shown here is derived from an EMBL/GenBank/DDBJ whole genome shotgun (WGS) entry which is preliminary data.</text>
</comment>
<reference evidence="15" key="1">
    <citation type="submission" date="2022-11" db="EMBL/GenBank/DDBJ databases">
        <title>Candidatus Alkanophaga archaea from heated hydrothermal vent sediment oxidize petroleum alkanes.</title>
        <authorList>
            <person name="Zehnle H."/>
            <person name="Laso-Perez R."/>
            <person name="Lipp J."/>
            <person name="Teske A."/>
            <person name="Wegener G."/>
        </authorList>
    </citation>
    <scope>NUCLEOTIDE SEQUENCE</scope>
    <source>
        <strain evidence="15">MCA70</strain>
    </source>
</reference>
<evidence type="ECO:0000256" key="9">
    <source>
        <dbReference type="ARBA" id="ARBA00023235"/>
    </source>
</evidence>
<dbReference type="GO" id="GO:0004750">
    <property type="term" value="F:D-ribulose-phosphate 3-epimerase activity"/>
    <property type="evidence" value="ECO:0007669"/>
    <property type="project" value="UniProtKB-UniRule"/>
</dbReference>
<organism evidence="15 16">
    <name type="scientific">Candidatus Thermodesulfobacterium syntrophicum</name>
    <dbReference type="NCBI Taxonomy" id="3060442"/>
    <lineage>
        <taxon>Bacteria</taxon>
        <taxon>Pseudomonadati</taxon>
        <taxon>Thermodesulfobacteriota</taxon>
        <taxon>Thermodesulfobacteria</taxon>
        <taxon>Thermodesulfobacteriales</taxon>
        <taxon>Thermodesulfobacteriaceae</taxon>
        <taxon>Thermodesulfobacterium</taxon>
    </lineage>
</organism>
<feature type="binding site" evidence="10 14">
    <location>
        <begin position="206"/>
        <end position="207"/>
    </location>
    <ligand>
        <name>substrate</name>
    </ligand>
</feature>
<keyword evidence="13" id="KW-0464">Manganese</keyword>
<keyword evidence="10 11" id="KW-0119">Carbohydrate metabolism</keyword>
<gene>
    <name evidence="10" type="primary">rpe</name>
    <name evidence="15" type="ORF">OD816_000990</name>
</gene>
<comment type="catalytic activity">
    <reaction evidence="1 10 11">
        <text>D-ribulose 5-phosphate = D-xylulose 5-phosphate</text>
        <dbReference type="Rhea" id="RHEA:13677"/>
        <dbReference type="ChEBI" id="CHEBI:57737"/>
        <dbReference type="ChEBI" id="CHEBI:58121"/>
        <dbReference type="EC" id="5.1.3.1"/>
    </reaction>
</comment>
<dbReference type="PIRSF" id="PIRSF001461">
    <property type="entry name" value="RPE"/>
    <property type="match status" value="1"/>
</dbReference>
<dbReference type="Gene3D" id="3.20.20.70">
    <property type="entry name" value="Aldolase class I"/>
    <property type="match status" value="1"/>
</dbReference>
<feature type="binding site" evidence="14">
    <location>
        <position position="186"/>
    </location>
    <ligand>
        <name>substrate</name>
    </ligand>
</feature>
<evidence type="ECO:0000256" key="2">
    <source>
        <dbReference type="ARBA" id="ARBA00001936"/>
    </source>
</evidence>
<name>A0AAE3P4N9_9BACT</name>
<dbReference type="CDD" id="cd00429">
    <property type="entry name" value="RPE"/>
    <property type="match status" value="1"/>
</dbReference>
<evidence type="ECO:0000256" key="13">
    <source>
        <dbReference type="PIRSR" id="PIRSR001461-2"/>
    </source>
</evidence>
<dbReference type="Pfam" id="PF00834">
    <property type="entry name" value="Ribul_P_3_epim"/>
    <property type="match status" value="1"/>
</dbReference>
<feature type="binding site" evidence="10 13">
    <location>
        <position position="42"/>
    </location>
    <ligand>
        <name>a divalent metal cation</name>
        <dbReference type="ChEBI" id="CHEBI:60240"/>
    </ligand>
</feature>